<dbReference type="InterPro" id="IPR022074">
    <property type="entry name" value="DUF3626"/>
</dbReference>
<gene>
    <name evidence="1" type="ORF">SAMN05443550_11434</name>
</gene>
<keyword evidence="2" id="KW-1185">Reference proteome</keyword>
<dbReference type="EMBL" id="FNRA01000014">
    <property type="protein sequence ID" value="SEB17909.1"/>
    <property type="molecule type" value="Genomic_DNA"/>
</dbReference>
<accession>A0A1H4H817</accession>
<dbReference type="AlphaFoldDB" id="A0A1H4H817"/>
<dbReference type="OrthoDB" id="635547at2"/>
<proteinExistence type="predicted"/>
<dbReference type="STRING" id="425514.SAMN05443550_11434"/>
<evidence type="ECO:0008006" key="3">
    <source>
        <dbReference type="Google" id="ProtNLM"/>
    </source>
</evidence>
<reference evidence="1 2" key="1">
    <citation type="submission" date="2016-10" db="EMBL/GenBank/DDBJ databases">
        <authorList>
            <person name="de Groot N.N."/>
        </authorList>
    </citation>
    <scope>NUCLEOTIDE SEQUENCE [LARGE SCALE GENOMIC DNA]</scope>
    <source>
        <strain evidence="1 2">DSM 19033</strain>
    </source>
</reference>
<evidence type="ECO:0000313" key="2">
    <source>
        <dbReference type="Proteomes" id="UP000198850"/>
    </source>
</evidence>
<organism evidence="1 2">
    <name type="scientific">Pedobacter hartonius</name>
    <dbReference type="NCBI Taxonomy" id="425514"/>
    <lineage>
        <taxon>Bacteria</taxon>
        <taxon>Pseudomonadati</taxon>
        <taxon>Bacteroidota</taxon>
        <taxon>Sphingobacteriia</taxon>
        <taxon>Sphingobacteriales</taxon>
        <taxon>Sphingobacteriaceae</taxon>
        <taxon>Pedobacter</taxon>
    </lineage>
</organism>
<protein>
    <recommendedName>
        <fullName evidence="3">DUF3626 domain-containing protein</fullName>
    </recommendedName>
</protein>
<evidence type="ECO:0000313" key="1">
    <source>
        <dbReference type="EMBL" id="SEB17909.1"/>
    </source>
</evidence>
<dbReference type="Pfam" id="PF12294">
    <property type="entry name" value="DUF3626"/>
    <property type="match status" value="1"/>
</dbReference>
<sequence length="297" mass="34281">MTPEERQRILSRLASSDIVSINYLNSGQTNEDELVQAIVRVNTVFDISSDDGVPKLRRMIKTLRDAELTLNFESDVYWRHLLTNSWRNYYQVNPLTIEDSYIVSRDNAEERLFNYSSAGMDLIPQGVTDRIRSFGSLDSGNNLSFTPSIRPKYAALNYAKDRYGPANHYGNSYFVLKEHVKHNCTFTDRDSFHVTDEQGHPENHVANYHNLHRLIIHMSSDKLKKLDEVSHGNYSASGIPDGYIEAQIHGDVVVIRDVEKMCIDYFELRSGEDYHHGIVEMYYKIFAEKSNIQLIFT</sequence>
<dbReference type="Proteomes" id="UP000198850">
    <property type="component" value="Unassembled WGS sequence"/>
</dbReference>
<name>A0A1H4H817_9SPHI</name>